<dbReference type="Proteomes" id="UP000295122">
    <property type="component" value="Unassembled WGS sequence"/>
</dbReference>
<organism evidence="2 3">
    <name type="scientific">Enterovirga rhinocerotis</name>
    <dbReference type="NCBI Taxonomy" id="1339210"/>
    <lineage>
        <taxon>Bacteria</taxon>
        <taxon>Pseudomonadati</taxon>
        <taxon>Pseudomonadota</taxon>
        <taxon>Alphaproteobacteria</taxon>
        <taxon>Hyphomicrobiales</taxon>
        <taxon>Methylobacteriaceae</taxon>
        <taxon>Enterovirga</taxon>
    </lineage>
</organism>
<protein>
    <submittedName>
        <fullName evidence="2">Uncharacterized protein</fullName>
    </submittedName>
</protein>
<dbReference type="RefSeq" id="WP_133773750.1">
    <property type="nucleotide sequence ID" value="NZ_SNZR01000016.1"/>
</dbReference>
<keyword evidence="1" id="KW-0812">Transmembrane</keyword>
<sequence>MHMTLVIFGGIVLLGLFLLFGHLWGAAVGGQSGAAKAFIPVWVVIAAVNFWIGVSHAGYSVRAELPILLLVAAVPVVLAVFAVWQLARL</sequence>
<evidence type="ECO:0000313" key="2">
    <source>
        <dbReference type="EMBL" id="TDR87113.1"/>
    </source>
</evidence>
<feature type="transmembrane region" description="Helical" evidence="1">
    <location>
        <begin position="35"/>
        <end position="54"/>
    </location>
</feature>
<proteinExistence type="predicted"/>
<dbReference type="AlphaFoldDB" id="A0A4R7BPN8"/>
<dbReference type="OrthoDB" id="4764194at2"/>
<keyword evidence="3" id="KW-1185">Reference proteome</keyword>
<evidence type="ECO:0000313" key="3">
    <source>
        <dbReference type="Proteomes" id="UP000295122"/>
    </source>
</evidence>
<keyword evidence="1" id="KW-0472">Membrane</keyword>
<accession>A0A4R7BPN8</accession>
<keyword evidence="1" id="KW-1133">Transmembrane helix</keyword>
<dbReference type="EMBL" id="SNZR01000016">
    <property type="protein sequence ID" value="TDR87113.1"/>
    <property type="molecule type" value="Genomic_DNA"/>
</dbReference>
<reference evidence="2 3" key="1">
    <citation type="submission" date="2019-03" db="EMBL/GenBank/DDBJ databases">
        <title>Genomic Encyclopedia of Type Strains, Phase IV (KMG-IV): sequencing the most valuable type-strain genomes for metagenomic binning, comparative biology and taxonomic classification.</title>
        <authorList>
            <person name="Goeker M."/>
        </authorList>
    </citation>
    <scope>NUCLEOTIDE SEQUENCE [LARGE SCALE GENOMIC DNA]</scope>
    <source>
        <strain evidence="2 3">DSM 25903</strain>
    </source>
</reference>
<name>A0A4R7BPN8_9HYPH</name>
<comment type="caution">
    <text evidence="2">The sequence shown here is derived from an EMBL/GenBank/DDBJ whole genome shotgun (WGS) entry which is preliminary data.</text>
</comment>
<gene>
    <name evidence="2" type="ORF">EV668_4193</name>
</gene>
<feature type="transmembrane region" description="Helical" evidence="1">
    <location>
        <begin position="66"/>
        <end position="87"/>
    </location>
</feature>
<evidence type="ECO:0000256" key="1">
    <source>
        <dbReference type="SAM" id="Phobius"/>
    </source>
</evidence>